<keyword evidence="1" id="KW-0812">Transmembrane</keyword>
<evidence type="ECO:0000313" key="3">
    <source>
        <dbReference type="Proteomes" id="UP000055045"/>
    </source>
</evidence>
<comment type="caution">
    <text evidence="2">The sequence shown here is derived from an EMBL/GenBank/DDBJ whole genome shotgun (WGS) entry which is preliminary data.</text>
</comment>
<accession>A0A101MJB2</accession>
<gene>
    <name evidence="2" type="ORF">ACN42_g5528</name>
</gene>
<dbReference type="Proteomes" id="UP000055045">
    <property type="component" value="Unassembled WGS sequence"/>
</dbReference>
<keyword evidence="3" id="KW-1185">Reference proteome</keyword>
<protein>
    <submittedName>
        <fullName evidence="2">Uncharacterized protein</fullName>
    </submittedName>
</protein>
<dbReference type="AlphaFoldDB" id="A0A101MJB2"/>
<name>A0A101MJB2_PENFR</name>
<keyword evidence="1" id="KW-1133">Transmembrane helix</keyword>
<organism evidence="2 3">
    <name type="scientific">Penicillium freii</name>
    <dbReference type="NCBI Taxonomy" id="48697"/>
    <lineage>
        <taxon>Eukaryota</taxon>
        <taxon>Fungi</taxon>
        <taxon>Dikarya</taxon>
        <taxon>Ascomycota</taxon>
        <taxon>Pezizomycotina</taxon>
        <taxon>Eurotiomycetes</taxon>
        <taxon>Eurotiomycetidae</taxon>
        <taxon>Eurotiales</taxon>
        <taxon>Aspergillaceae</taxon>
        <taxon>Penicillium</taxon>
    </lineage>
</organism>
<feature type="transmembrane region" description="Helical" evidence="1">
    <location>
        <begin position="23"/>
        <end position="48"/>
    </location>
</feature>
<sequence>MARAESCLTRSGVLDAYFDSPPLLFLFILSTCCITVLDIPGFITRTAFWGNKVIQSGYDCFYFVSFVSFPPALGFFFSFSFFFRFLSFLYLAHSYSRSALL</sequence>
<evidence type="ECO:0000313" key="2">
    <source>
        <dbReference type="EMBL" id="KUM61605.1"/>
    </source>
</evidence>
<keyword evidence="1" id="KW-0472">Membrane</keyword>
<dbReference type="EMBL" id="LLXE01000129">
    <property type="protein sequence ID" value="KUM61605.1"/>
    <property type="molecule type" value="Genomic_DNA"/>
</dbReference>
<reference evidence="2 3" key="1">
    <citation type="submission" date="2015-10" db="EMBL/GenBank/DDBJ databases">
        <title>Genome sequencing of Penicillium freii.</title>
        <authorList>
            <person name="Nguyen H.D."/>
            <person name="Visagie C.M."/>
            <person name="Seifert K.A."/>
        </authorList>
    </citation>
    <scope>NUCLEOTIDE SEQUENCE [LARGE SCALE GENOMIC DNA]</scope>
    <source>
        <strain evidence="2 3">DAOM 242723</strain>
    </source>
</reference>
<evidence type="ECO:0000256" key="1">
    <source>
        <dbReference type="SAM" id="Phobius"/>
    </source>
</evidence>
<feature type="transmembrane region" description="Helical" evidence="1">
    <location>
        <begin position="60"/>
        <end position="83"/>
    </location>
</feature>
<proteinExistence type="predicted"/>